<feature type="transmembrane region" description="Helical" evidence="10">
    <location>
        <begin position="56"/>
        <end position="77"/>
    </location>
</feature>
<evidence type="ECO:0000256" key="7">
    <source>
        <dbReference type="ARBA" id="ARBA00023136"/>
    </source>
</evidence>
<dbReference type="AlphaFoldDB" id="A0AA35R097"/>
<dbReference type="GO" id="GO:0005886">
    <property type="term" value="C:plasma membrane"/>
    <property type="evidence" value="ECO:0007669"/>
    <property type="project" value="InterPro"/>
</dbReference>
<evidence type="ECO:0000256" key="8">
    <source>
        <dbReference type="ARBA" id="ARBA00023209"/>
    </source>
</evidence>
<protein>
    <submittedName>
        <fullName evidence="11">Glycerol-3-phosphate acyltransferase 4</fullName>
    </submittedName>
</protein>
<evidence type="ECO:0000256" key="4">
    <source>
        <dbReference type="ARBA" id="ARBA00022692"/>
    </source>
</evidence>
<feature type="transmembrane region" description="Helical" evidence="10">
    <location>
        <begin position="161"/>
        <end position="184"/>
    </location>
</feature>
<evidence type="ECO:0000313" key="12">
    <source>
        <dbReference type="Proteomes" id="UP001174909"/>
    </source>
</evidence>
<keyword evidence="12" id="KW-1185">Reference proteome</keyword>
<dbReference type="EMBL" id="CASHTH010000353">
    <property type="protein sequence ID" value="CAI7998858.1"/>
    <property type="molecule type" value="Genomic_DNA"/>
</dbReference>
<evidence type="ECO:0000256" key="6">
    <source>
        <dbReference type="ARBA" id="ARBA00023098"/>
    </source>
</evidence>
<keyword evidence="7 10" id="KW-0472">Membrane</keyword>
<keyword evidence="9" id="KW-1208">Phospholipid metabolism</keyword>
<feature type="transmembrane region" description="Helical" evidence="10">
    <location>
        <begin position="89"/>
        <end position="108"/>
    </location>
</feature>
<keyword evidence="11" id="KW-0012">Acyltransferase</keyword>
<gene>
    <name evidence="11" type="ORF">GBAR_LOCUS2549</name>
</gene>
<accession>A0AA35R097</accession>
<feature type="transmembrane region" description="Helical" evidence="10">
    <location>
        <begin position="120"/>
        <end position="141"/>
    </location>
</feature>
<keyword evidence="1" id="KW-1003">Cell membrane</keyword>
<dbReference type="GO" id="GO:0008654">
    <property type="term" value="P:phospholipid biosynthetic process"/>
    <property type="evidence" value="ECO:0007669"/>
    <property type="project" value="UniProtKB-KW"/>
</dbReference>
<keyword evidence="8" id="KW-0594">Phospholipid biosynthesis</keyword>
<evidence type="ECO:0000256" key="5">
    <source>
        <dbReference type="ARBA" id="ARBA00022989"/>
    </source>
</evidence>
<reference evidence="11" key="1">
    <citation type="submission" date="2023-03" db="EMBL/GenBank/DDBJ databases">
        <authorList>
            <person name="Steffen K."/>
            <person name="Cardenas P."/>
        </authorList>
    </citation>
    <scope>NUCLEOTIDE SEQUENCE</scope>
</reference>
<evidence type="ECO:0000256" key="1">
    <source>
        <dbReference type="ARBA" id="ARBA00022475"/>
    </source>
</evidence>
<name>A0AA35R097_GEOBA</name>
<dbReference type="Pfam" id="PF02660">
    <property type="entry name" value="G3P_acyltransf"/>
    <property type="match status" value="1"/>
</dbReference>
<organism evidence="11 12">
    <name type="scientific">Geodia barretti</name>
    <name type="common">Barrett's horny sponge</name>
    <dbReference type="NCBI Taxonomy" id="519541"/>
    <lineage>
        <taxon>Eukaryota</taxon>
        <taxon>Metazoa</taxon>
        <taxon>Porifera</taxon>
        <taxon>Demospongiae</taxon>
        <taxon>Heteroscleromorpha</taxon>
        <taxon>Tetractinellida</taxon>
        <taxon>Astrophorina</taxon>
        <taxon>Geodiidae</taxon>
        <taxon>Geodia</taxon>
    </lineage>
</organism>
<dbReference type="PANTHER" id="PTHR30309">
    <property type="entry name" value="INNER MEMBRANE PROTEIN YGIH"/>
    <property type="match status" value="1"/>
</dbReference>
<dbReference type="SMART" id="SM01207">
    <property type="entry name" value="G3P_acyltransf"/>
    <property type="match status" value="1"/>
</dbReference>
<evidence type="ECO:0000256" key="3">
    <source>
        <dbReference type="ARBA" id="ARBA00022679"/>
    </source>
</evidence>
<keyword evidence="4 10" id="KW-0812">Transmembrane</keyword>
<proteinExistence type="inferred from homology"/>
<dbReference type="HAMAP" id="MF_01043">
    <property type="entry name" value="PlsY"/>
    <property type="match status" value="1"/>
</dbReference>
<evidence type="ECO:0000256" key="2">
    <source>
        <dbReference type="ARBA" id="ARBA00022516"/>
    </source>
</evidence>
<sequence length="233" mass="24805">MSDAVSTIAVIAGAYLIGSVPSAYVIGRLVAGIDIRKYGSGNVGASNVSVHVGKKWVAPIALFDVFVKGLLPVYIGGEAVLDLGAATQTIAGLAAMCGHNWSIFLLFSGGRGISVGLGSIVGFGVPLFILWAAIPGILFSLTPWRDSAVGWLIATLLLPIWALWAGYGLWVAIYGIGFALITIIRRTTSGGFKESLLSYGELTPARLIWNRMVFDRDIASRDLWVHNRPSENT</sequence>
<keyword evidence="3" id="KW-0808">Transferase</keyword>
<dbReference type="Proteomes" id="UP001174909">
    <property type="component" value="Unassembled WGS sequence"/>
</dbReference>
<keyword evidence="6" id="KW-0443">Lipid metabolism</keyword>
<keyword evidence="5 10" id="KW-1133">Transmembrane helix</keyword>
<dbReference type="GO" id="GO:0043772">
    <property type="term" value="F:acyl-phosphate glycerol-3-phosphate acyltransferase activity"/>
    <property type="evidence" value="ECO:0007669"/>
    <property type="project" value="InterPro"/>
</dbReference>
<evidence type="ECO:0000256" key="9">
    <source>
        <dbReference type="ARBA" id="ARBA00023264"/>
    </source>
</evidence>
<keyword evidence="2" id="KW-0444">Lipid biosynthesis</keyword>
<evidence type="ECO:0000256" key="10">
    <source>
        <dbReference type="SAM" id="Phobius"/>
    </source>
</evidence>
<feature type="transmembrane region" description="Helical" evidence="10">
    <location>
        <begin position="6"/>
        <end position="27"/>
    </location>
</feature>
<comment type="caution">
    <text evidence="11">The sequence shown here is derived from an EMBL/GenBank/DDBJ whole genome shotgun (WGS) entry which is preliminary data.</text>
</comment>
<dbReference type="InterPro" id="IPR003811">
    <property type="entry name" value="G3P_acylTferase_PlsY"/>
</dbReference>
<dbReference type="PANTHER" id="PTHR30309:SF0">
    <property type="entry name" value="GLYCEROL-3-PHOSPHATE ACYLTRANSFERASE-RELATED"/>
    <property type="match status" value="1"/>
</dbReference>
<evidence type="ECO:0000313" key="11">
    <source>
        <dbReference type="EMBL" id="CAI7998858.1"/>
    </source>
</evidence>